<dbReference type="GO" id="GO:1990112">
    <property type="term" value="C:RQC complex"/>
    <property type="evidence" value="ECO:0007669"/>
    <property type="project" value="TreeGrafter"/>
</dbReference>
<dbReference type="Gene3D" id="2.30.310.10">
    <property type="entry name" value="ibrinogen binding protein from staphylococcus aureus domain"/>
    <property type="match status" value="1"/>
</dbReference>
<reference evidence="3" key="1">
    <citation type="journal article" date="2020" name="mSystems">
        <title>Genome- and Community-Level Interaction Insights into Carbon Utilization and Element Cycling Functions of Hydrothermarchaeota in Hydrothermal Sediment.</title>
        <authorList>
            <person name="Zhou Z."/>
            <person name="Liu Y."/>
            <person name="Xu W."/>
            <person name="Pan J."/>
            <person name="Luo Z.H."/>
            <person name="Li M."/>
        </authorList>
    </citation>
    <scope>NUCLEOTIDE SEQUENCE [LARGE SCALE GENOMIC DNA]</scope>
    <source>
        <strain evidence="3">HyVt-102</strain>
    </source>
</reference>
<dbReference type="InterPro" id="IPR051608">
    <property type="entry name" value="RQC_Subunit_NEMF"/>
</dbReference>
<dbReference type="Pfam" id="PF05670">
    <property type="entry name" value="NFACT-R_1"/>
    <property type="match status" value="1"/>
</dbReference>
<dbReference type="Pfam" id="PF05833">
    <property type="entry name" value="NFACT_N"/>
    <property type="match status" value="1"/>
</dbReference>
<feature type="coiled-coil region" evidence="1">
    <location>
        <begin position="215"/>
        <end position="242"/>
    </location>
</feature>
<dbReference type="GO" id="GO:0000049">
    <property type="term" value="F:tRNA binding"/>
    <property type="evidence" value="ECO:0007669"/>
    <property type="project" value="TreeGrafter"/>
</dbReference>
<feature type="coiled-coil region" evidence="1">
    <location>
        <begin position="306"/>
        <end position="336"/>
    </location>
</feature>
<dbReference type="EMBL" id="DQWE01000197">
    <property type="protein sequence ID" value="HDI82963.1"/>
    <property type="molecule type" value="Genomic_DNA"/>
</dbReference>
<evidence type="ECO:0000256" key="1">
    <source>
        <dbReference type="SAM" id="Coils"/>
    </source>
</evidence>
<feature type="domain" description="NFACT RNA-binding" evidence="2">
    <location>
        <begin position="353"/>
        <end position="448"/>
    </location>
</feature>
<name>A0A7C0ZHE7_UNCW3</name>
<dbReference type="AlphaFoldDB" id="A0A7C0ZHE7"/>
<evidence type="ECO:0000313" key="3">
    <source>
        <dbReference type="EMBL" id="HDI82963.1"/>
    </source>
</evidence>
<keyword evidence="1" id="KW-0175">Coiled coil</keyword>
<dbReference type="GO" id="GO:0072344">
    <property type="term" value="P:rescue of stalled ribosome"/>
    <property type="evidence" value="ECO:0007669"/>
    <property type="project" value="TreeGrafter"/>
</dbReference>
<comment type="caution">
    <text evidence="3">The sequence shown here is derived from an EMBL/GenBank/DDBJ whole genome shotgun (WGS) entry which is preliminary data.</text>
</comment>
<protein>
    <submittedName>
        <fullName evidence="3">DUF814 domain-containing protein</fullName>
    </submittedName>
</protein>
<dbReference type="PANTHER" id="PTHR15239:SF6">
    <property type="entry name" value="RIBOSOME QUALITY CONTROL COMPLEX SUBUNIT NEMF"/>
    <property type="match status" value="1"/>
</dbReference>
<gene>
    <name evidence="3" type="ORF">ENF18_04140</name>
</gene>
<accession>A0A7C0ZHE7</accession>
<evidence type="ECO:0000259" key="2">
    <source>
        <dbReference type="Pfam" id="PF05670"/>
    </source>
</evidence>
<organism evidence="3">
    <name type="scientific">candidate division WOR-3 bacterium</name>
    <dbReference type="NCBI Taxonomy" id="2052148"/>
    <lineage>
        <taxon>Bacteria</taxon>
        <taxon>Bacteria division WOR-3</taxon>
    </lineage>
</organism>
<dbReference type="Proteomes" id="UP000885847">
    <property type="component" value="Unassembled WGS sequence"/>
</dbReference>
<dbReference type="GO" id="GO:0043023">
    <property type="term" value="F:ribosomal large subunit binding"/>
    <property type="evidence" value="ECO:0007669"/>
    <property type="project" value="TreeGrafter"/>
</dbReference>
<dbReference type="PANTHER" id="PTHR15239">
    <property type="entry name" value="NUCLEAR EXPORT MEDIATOR FACTOR NEMF"/>
    <property type="match status" value="1"/>
</dbReference>
<dbReference type="InterPro" id="IPR008532">
    <property type="entry name" value="NFACT_RNA-bd"/>
</dbReference>
<proteinExistence type="predicted"/>
<sequence length="471" mass="54865">MITGIAIHYLIKELKHIEGRPIRDVLRDGDIFRIVVPEYVLNIVMATDTQSIYISEERNPSGTGFFSSHFFDTKIISIEQHDLDRVVIIDTGKVRIIAEFFERHGDLLLVQGSEIIFSMKEKSGIYTLPVKIDAPDILSSPAEELKNLIISEEKIKGLTSSFTKYLKTLGEDAIDEFLKRQFKPCFNHLTFSPFFIPNFEKAGSMNDAVRGFLELKREDRERKRLENYLRSIDRKIQALRKSIDELKNPVDYEKYRYYGDLLMTYASALKRENPVKVKGFMGEDVVIDIDPSKTIQENARDYYRKYKKAKAREEKKNEMIARIEREIERLEQMREHGEIPEKPGRVQTEKPYREFTTENGYKILVGKNAKGNELITFRIAKPYDLFFHVREAPGSHVILRLKEKGKRPPERDIKRAASIAAWFSKAKHSNLVPVQFTEVRYLRKPKKGKQGKVILTREEVIFVQPERPEST</sequence>